<accession>A0ABP3WXX7</accession>
<proteinExistence type="predicted"/>
<dbReference type="PROSITE" id="PS51257">
    <property type="entry name" value="PROKAR_LIPOPROTEIN"/>
    <property type="match status" value="1"/>
</dbReference>
<evidence type="ECO:0000313" key="4">
    <source>
        <dbReference type="Proteomes" id="UP001500359"/>
    </source>
</evidence>
<feature type="chain" id="PRO_5045433061" evidence="2">
    <location>
        <begin position="19"/>
        <end position="220"/>
    </location>
</feature>
<keyword evidence="4" id="KW-1185">Reference proteome</keyword>
<dbReference type="InterPro" id="IPR004658">
    <property type="entry name" value="OMP_Slp"/>
</dbReference>
<dbReference type="EMBL" id="BAAAFD010000008">
    <property type="protein sequence ID" value="GAA0858189.1"/>
    <property type="molecule type" value="Genomic_DNA"/>
</dbReference>
<dbReference type="Proteomes" id="UP001500359">
    <property type="component" value="Unassembled WGS sequence"/>
</dbReference>
<sequence>MRIKFFAVLMAFLLAGCAAVPESIKVDEQAQLISYQEAFVSPQANADKTVRWGGVIARVKNLPEATMIEMVHYNLRSYGRPIVSNQSVGRFRVYVDGFLDPMVFERGRVVTFAGSFVGVEEGTIGEHNYVFPTMKSAGYHLWKDIDQVEISTIQFWPYQSHYGYGWPYRPVHQRVIIRNSPSNQPSGGSTSPTRQPTRPVAGDSSRQSSGGNVSGNQKEH</sequence>
<name>A0ABP3WXX7_9ALTE</name>
<comment type="caution">
    <text evidence="3">The sequence shown here is derived from an EMBL/GenBank/DDBJ whole genome shotgun (WGS) entry which is preliminary data.</text>
</comment>
<evidence type="ECO:0000256" key="2">
    <source>
        <dbReference type="SAM" id="SignalP"/>
    </source>
</evidence>
<protein>
    <submittedName>
        <fullName evidence="3">Slp family lipoprotein</fullName>
    </submittedName>
</protein>
<evidence type="ECO:0000313" key="3">
    <source>
        <dbReference type="EMBL" id="GAA0858189.1"/>
    </source>
</evidence>
<dbReference type="RefSeq" id="WP_343860799.1">
    <property type="nucleotide sequence ID" value="NZ_BAAAFD010000008.1"/>
</dbReference>
<feature type="region of interest" description="Disordered" evidence="1">
    <location>
        <begin position="178"/>
        <end position="220"/>
    </location>
</feature>
<dbReference type="PANTHER" id="PTHR37530">
    <property type="entry name" value="OUTER MEMBRANE PROTEIN SLP"/>
    <property type="match status" value="1"/>
</dbReference>
<feature type="compositionally biased region" description="Polar residues" evidence="1">
    <location>
        <begin position="179"/>
        <end position="196"/>
    </location>
</feature>
<keyword evidence="2" id="KW-0732">Signal</keyword>
<organism evidence="3 4">
    <name type="scientific">Aliiglaciecola litoralis</name>
    <dbReference type="NCBI Taxonomy" id="582857"/>
    <lineage>
        <taxon>Bacteria</taxon>
        <taxon>Pseudomonadati</taxon>
        <taxon>Pseudomonadota</taxon>
        <taxon>Gammaproteobacteria</taxon>
        <taxon>Alteromonadales</taxon>
        <taxon>Alteromonadaceae</taxon>
        <taxon>Aliiglaciecola</taxon>
    </lineage>
</organism>
<feature type="compositionally biased region" description="Polar residues" evidence="1">
    <location>
        <begin position="204"/>
        <end position="220"/>
    </location>
</feature>
<feature type="signal peptide" evidence="2">
    <location>
        <begin position="1"/>
        <end position="18"/>
    </location>
</feature>
<dbReference type="Pfam" id="PF03843">
    <property type="entry name" value="Slp"/>
    <property type="match status" value="1"/>
</dbReference>
<keyword evidence="3" id="KW-0449">Lipoprotein</keyword>
<gene>
    <name evidence="3" type="ORF">GCM10009114_26850</name>
</gene>
<evidence type="ECO:0000256" key="1">
    <source>
        <dbReference type="SAM" id="MobiDB-lite"/>
    </source>
</evidence>
<dbReference type="PANTHER" id="PTHR37530:SF1">
    <property type="entry name" value="OUTER MEMBRANE PROTEIN SLP"/>
    <property type="match status" value="1"/>
</dbReference>
<reference evidence="4" key="1">
    <citation type="journal article" date="2019" name="Int. J. Syst. Evol. Microbiol.">
        <title>The Global Catalogue of Microorganisms (GCM) 10K type strain sequencing project: providing services to taxonomists for standard genome sequencing and annotation.</title>
        <authorList>
            <consortium name="The Broad Institute Genomics Platform"/>
            <consortium name="The Broad Institute Genome Sequencing Center for Infectious Disease"/>
            <person name="Wu L."/>
            <person name="Ma J."/>
        </authorList>
    </citation>
    <scope>NUCLEOTIDE SEQUENCE [LARGE SCALE GENOMIC DNA]</scope>
    <source>
        <strain evidence="4">JCM 15896</strain>
    </source>
</reference>
<dbReference type="NCBIfam" id="TIGR00752">
    <property type="entry name" value="slp"/>
    <property type="match status" value="1"/>
</dbReference>